<name>A0A7Y9FGE7_9CELL</name>
<organism evidence="2 3">
    <name type="scientific">Cellulomonas oligotrophica</name>
    <dbReference type="NCBI Taxonomy" id="931536"/>
    <lineage>
        <taxon>Bacteria</taxon>
        <taxon>Bacillati</taxon>
        <taxon>Actinomycetota</taxon>
        <taxon>Actinomycetes</taxon>
        <taxon>Micrococcales</taxon>
        <taxon>Cellulomonadaceae</taxon>
        <taxon>Cellulomonas</taxon>
    </lineage>
</organism>
<dbReference type="AlphaFoldDB" id="A0A7Y9FGE7"/>
<dbReference type="Proteomes" id="UP000618382">
    <property type="component" value="Unassembled WGS sequence"/>
</dbReference>
<dbReference type="RefSeq" id="WP_140459368.1">
    <property type="nucleotide sequence ID" value="NZ_BAABFI010000001.1"/>
</dbReference>
<sequence length="128" mass="13426">MPREIVLLAPVPPGTLALVEAGAAVDPELTLRSLHEGGVHQVVRSDPDDPAPEAGTAVLSLSQPRRVDGPDEVRRLLPVLTALPGWTAEPFWWVDAVAPWGDAGRAGLAVAQEMATRLGGVCVVQDGE</sequence>
<gene>
    <name evidence="2" type="ORF">BKA21_002422</name>
    <name evidence="1" type="ORF">Col01nite_15000</name>
</gene>
<reference evidence="1 4" key="2">
    <citation type="submission" date="2021-01" db="EMBL/GenBank/DDBJ databases">
        <title>Whole genome shotgun sequence of Cellulomonas oligotrophica NBRC 109435.</title>
        <authorList>
            <person name="Komaki H."/>
            <person name="Tamura T."/>
        </authorList>
    </citation>
    <scope>NUCLEOTIDE SEQUENCE [LARGE SCALE GENOMIC DNA]</scope>
    <source>
        <strain evidence="1 4">NBRC 109435</strain>
    </source>
</reference>
<dbReference type="EMBL" id="JACCBK010000001">
    <property type="protein sequence ID" value="NYD86873.1"/>
    <property type="molecule type" value="Genomic_DNA"/>
</dbReference>
<dbReference type="EMBL" id="BONN01000003">
    <property type="protein sequence ID" value="GIG32341.1"/>
    <property type="molecule type" value="Genomic_DNA"/>
</dbReference>
<evidence type="ECO:0000313" key="2">
    <source>
        <dbReference type="EMBL" id="NYD86873.1"/>
    </source>
</evidence>
<accession>A0A7Y9FGE7</accession>
<dbReference type="Proteomes" id="UP000577956">
    <property type="component" value="Unassembled WGS sequence"/>
</dbReference>
<evidence type="ECO:0000313" key="1">
    <source>
        <dbReference type="EMBL" id="GIG32341.1"/>
    </source>
</evidence>
<proteinExistence type="predicted"/>
<comment type="caution">
    <text evidence="2">The sequence shown here is derived from an EMBL/GenBank/DDBJ whole genome shotgun (WGS) entry which is preliminary data.</text>
</comment>
<protein>
    <submittedName>
        <fullName evidence="2">Uncharacterized protein</fullName>
    </submittedName>
</protein>
<keyword evidence="4" id="KW-1185">Reference proteome</keyword>
<evidence type="ECO:0000313" key="3">
    <source>
        <dbReference type="Proteomes" id="UP000577956"/>
    </source>
</evidence>
<evidence type="ECO:0000313" key="4">
    <source>
        <dbReference type="Proteomes" id="UP000618382"/>
    </source>
</evidence>
<reference evidence="2 3" key="1">
    <citation type="submission" date="2020-07" db="EMBL/GenBank/DDBJ databases">
        <title>Sequencing the genomes of 1000 actinobacteria strains.</title>
        <authorList>
            <person name="Klenk H.-P."/>
        </authorList>
    </citation>
    <scope>NUCLEOTIDE SEQUENCE [LARGE SCALE GENOMIC DNA]</scope>
    <source>
        <strain evidence="2 3">DSM 24482</strain>
    </source>
</reference>